<reference evidence="1" key="2">
    <citation type="submission" date="2022-03" db="EMBL/GenBank/DDBJ databases">
        <title>Draft title - Genomic analysis of global carrot germplasm unveils the trajectory of domestication and the origin of high carotenoid orange carrot.</title>
        <authorList>
            <person name="Iorizzo M."/>
            <person name="Ellison S."/>
            <person name="Senalik D."/>
            <person name="Macko-Podgorni A."/>
            <person name="Grzebelus D."/>
            <person name="Bostan H."/>
            <person name="Rolling W."/>
            <person name="Curaba J."/>
            <person name="Simon P."/>
        </authorList>
    </citation>
    <scope>NUCLEOTIDE SEQUENCE</scope>
    <source>
        <tissue evidence="1">Leaf</tissue>
    </source>
</reference>
<gene>
    <name evidence="1" type="ORF">DCAR_0205435</name>
</gene>
<organism evidence="1 2">
    <name type="scientific">Daucus carota subsp. sativus</name>
    <name type="common">Carrot</name>
    <dbReference type="NCBI Taxonomy" id="79200"/>
    <lineage>
        <taxon>Eukaryota</taxon>
        <taxon>Viridiplantae</taxon>
        <taxon>Streptophyta</taxon>
        <taxon>Embryophyta</taxon>
        <taxon>Tracheophyta</taxon>
        <taxon>Spermatophyta</taxon>
        <taxon>Magnoliopsida</taxon>
        <taxon>eudicotyledons</taxon>
        <taxon>Gunneridae</taxon>
        <taxon>Pentapetalae</taxon>
        <taxon>asterids</taxon>
        <taxon>campanulids</taxon>
        <taxon>Apiales</taxon>
        <taxon>Apiaceae</taxon>
        <taxon>Apioideae</taxon>
        <taxon>Scandiceae</taxon>
        <taxon>Daucinae</taxon>
        <taxon>Daucus</taxon>
        <taxon>Daucus sect. Daucus</taxon>
    </lineage>
</organism>
<sequence length="86" mass="9784">MYNVHRKLGQNAIRVLIPKLQSQQASIRTTMDSQATPQTKSFIGRGLNFIPKAPTNPDDRTMIHIRPFPHNNDFSDPKIVKCISQL</sequence>
<reference evidence="1" key="1">
    <citation type="journal article" date="2016" name="Nat. Genet.">
        <title>A high-quality carrot genome assembly provides new insights into carotenoid accumulation and asterid genome evolution.</title>
        <authorList>
            <person name="Iorizzo M."/>
            <person name="Ellison S."/>
            <person name="Senalik D."/>
            <person name="Zeng P."/>
            <person name="Satapoomin P."/>
            <person name="Huang J."/>
            <person name="Bowman M."/>
            <person name="Iovene M."/>
            <person name="Sanseverino W."/>
            <person name="Cavagnaro P."/>
            <person name="Yildiz M."/>
            <person name="Macko-Podgorni A."/>
            <person name="Moranska E."/>
            <person name="Grzebelus E."/>
            <person name="Grzebelus D."/>
            <person name="Ashrafi H."/>
            <person name="Zheng Z."/>
            <person name="Cheng S."/>
            <person name="Spooner D."/>
            <person name="Van Deynze A."/>
            <person name="Simon P."/>
        </authorList>
    </citation>
    <scope>NUCLEOTIDE SEQUENCE</scope>
    <source>
        <tissue evidence="1">Leaf</tissue>
    </source>
</reference>
<proteinExistence type="predicted"/>
<accession>A0A161WZC0</accession>
<keyword evidence="2" id="KW-1185">Reference proteome</keyword>
<dbReference type="Proteomes" id="UP000077755">
    <property type="component" value="Chromosome 2"/>
</dbReference>
<dbReference type="EMBL" id="CP093344">
    <property type="protein sequence ID" value="WOG86234.1"/>
    <property type="molecule type" value="Genomic_DNA"/>
</dbReference>
<dbReference type="AlphaFoldDB" id="A0A161WZC0"/>
<evidence type="ECO:0000313" key="2">
    <source>
        <dbReference type="Proteomes" id="UP000077755"/>
    </source>
</evidence>
<dbReference type="Gramene" id="KZN04075">
    <property type="protein sequence ID" value="KZN04075"/>
    <property type="gene ID" value="DCAR_004912"/>
</dbReference>
<evidence type="ECO:0000313" key="1">
    <source>
        <dbReference type="EMBL" id="WOG86234.1"/>
    </source>
</evidence>
<name>A0A161WZC0_DAUCS</name>
<protein>
    <submittedName>
        <fullName evidence="1">Uncharacterized protein</fullName>
    </submittedName>
</protein>